<feature type="binding site" evidence="8">
    <location>
        <position position="404"/>
    </location>
    <ligand>
        <name>Mg(2+)</name>
        <dbReference type="ChEBI" id="CHEBI:18420"/>
    </ligand>
</feature>
<dbReference type="AlphaFoldDB" id="A0A098AWE6"/>
<dbReference type="Pfam" id="PF02503">
    <property type="entry name" value="PP_kinase"/>
    <property type="match status" value="1"/>
</dbReference>
<dbReference type="NCBIfam" id="TIGR03705">
    <property type="entry name" value="poly_P_kin"/>
    <property type="match status" value="1"/>
</dbReference>
<dbReference type="NCBIfam" id="NF003918">
    <property type="entry name" value="PRK05443.1-2"/>
    <property type="match status" value="1"/>
</dbReference>
<comment type="cofactor">
    <cofactor evidence="8">
        <name>Mg(2+)</name>
        <dbReference type="ChEBI" id="CHEBI:18420"/>
    </cofactor>
</comment>
<evidence type="ECO:0000256" key="7">
    <source>
        <dbReference type="ARBA" id="ARBA00022842"/>
    </source>
</evidence>
<dbReference type="FunFam" id="3.30.870.10:FF:000001">
    <property type="entry name" value="Polyphosphate kinase"/>
    <property type="match status" value="1"/>
</dbReference>
<dbReference type="GO" id="GO:0009358">
    <property type="term" value="C:polyphosphate kinase complex"/>
    <property type="evidence" value="ECO:0007669"/>
    <property type="project" value="InterPro"/>
</dbReference>
<evidence type="ECO:0000256" key="3">
    <source>
        <dbReference type="ARBA" id="ARBA00022723"/>
    </source>
</evidence>
<sequence length="715" mass="81100">MMKTIYDSTGNFINRELSWLEFNQRVLEGALDAANPLFERLNFLAIVSSNLDEFFAVRVASLGDQILAGLEKRDPSGLLPQECMAQIVERAHGIVEGQYRCYRNSLLKKLRKENINIVNPKSLTKDQKKFVKDYYLHKVFPVLTPLVVDQGRPFPLLRSRELYIALLIKGAETHLFATVQVPKVLPRFVEVPSATKDREFIMLEDLITLKLPDLFQGHKLAAAGFFRITRNADLDFDEEGAEDLLEAIELSIRQRKWGSVIRLEVGKGFHKDLLAILKEELEITEDKIYEVRGPIDLTFLSDFIKLKGCEHLRYLPFQPQDVPELIREKDIFKAIQEQDILLHHPYQSFQPVVELVKTAARDPQVLAIKQTLYRVSGNSPIIAALAQAAELGKQVTVLVELKARFDEEKNIHWAKHLEEAGCHVIYGLVGLKTHCKVLLIVRREEDGIKRYVHMSTGNYNDVTAKIYTDIGLMTVNPQFGADASALFNMLSGLSQPVNLNKFTLAPAGMREKFLQLIKDETQNAQRGMKAVIVVKVNSLIDKEIILALYRASSQGVEIKLIVRGVCCLRPGLPGVSETIAVRSIVGRFLEHSRIFYFYHGGEEVVYLSSADWMPRNLDRRVELLFPVENPDAKEEVKAILDIAWQDTVKARILNAKGIYKKVDKRRKKSVESQDALCERAVAQSTREKARLQERLEGSFHPVTAGAEMQGFTGMK</sequence>
<evidence type="ECO:0000313" key="16">
    <source>
        <dbReference type="Proteomes" id="UP000054623"/>
    </source>
</evidence>
<feature type="domain" description="Polyphosphate kinase middle" evidence="10">
    <location>
        <begin position="127"/>
        <end position="303"/>
    </location>
</feature>
<dbReference type="GO" id="GO:0008976">
    <property type="term" value="F:polyphosphate kinase activity"/>
    <property type="evidence" value="ECO:0007669"/>
    <property type="project" value="UniProtKB-UniRule"/>
</dbReference>
<dbReference type="SUPFAM" id="SSF56024">
    <property type="entry name" value="Phospholipase D/nuclease"/>
    <property type="match status" value="2"/>
</dbReference>
<dbReference type="EMBL" id="LOCK01000039">
    <property type="protein sequence ID" value="KTE90383.1"/>
    <property type="molecule type" value="Genomic_DNA"/>
</dbReference>
<comment type="similarity">
    <text evidence="8 9">Belongs to the polyphosphate kinase 1 (PPK1) family.</text>
</comment>
<feature type="binding site" evidence="8">
    <location>
        <position position="50"/>
    </location>
    <ligand>
        <name>ATP</name>
        <dbReference type="ChEBI" id="CHEBI:30616"/>
    </ligand>
</feature>
<keyword evidence="2 8" id="KW-0808">Transferase</keyword>
<dbReference type="Pfam" id="PF13090">
    <property type="entry name" value="PP_kinase_C"/>
    <property type="match status" value="1"/>
</dbReference>
<feature type="domain" description="Polyphosphate kinase C-terminal" evidence="13">
    <location>
        <begin position="330"/>
        <end position="495"/>
    </location>
</feature>
<organism evidence="14">
    <name type="scientific">Desulfitobacterium hafniense</name>
    <name type="common">Desulfitobacterium frappieri</name>
    <dbReference type="NCBI Taxonomy" id="49338"/>
    <lineage>
        <taxon>Bacteria</taxon>
        <taxon>Bacillati</taxon>
        <taxon>Bacillota</taxon>
        <taxon>Clostridia</taxon>
        <taxon>Eubacteriales</taxon>
        <taxon>Desulfitobacteriaceae</taxon>
        <taxon>Desulfitobacterium</taxon>
    </lineage>
</organism>
<dbReference type="Pfam" id="PF17941">
    <property type="entry name" value="PP_kinase_C_1"/>
    <property type="match status" value="1"/>
</dbReference>
<feature type="domain" description="Polyphosphate kinase N-terminal" evidence="11">
    <location>
        <begin position="12"/>
        <end position="118"/>
    </location>
</feature>
<dbReference type="GO" id="GO:0046872">
    <property type="term" value="F:metal ion binding"/>
    <property type="evidence" value="ECO:0007669"/>
    <property type="project" value="UniProtKB-KW"/>
</dbReference>
<dbReference type="OrthoDB" id="9761456at2"/>
<dbReference type="NCBIfam" id="NF003920">
    <property type="entry name" value="PRK05443.2-1"/>
    <property type="match status" value="1"/>
</dbReference>
<reference evidence="15 16" key="2">
    <citation type="submission" date="2015-12" db="EMBL/GenBank/DDBJ databases">
        <title>Draft Genome Sequence of Desulfitobacterium hafniense Strain DH, a Sulfate-reducing Bacterium Isolated from Paddy Soils.</title>
        <authorList>
            <person name="Bao P."/>
            <person name="Zhang X."/>
            <person name="Li G."/>
        </authorList>
    </citation>
    <scope>NUCLEOTIDE SEQUENCE [LARGE SCALE GENOMIC DNA]</scope>
    <source>
        <strain evidence="15 16">DH</strain>
    </source>
</reference>
<dbReference type="EMBL" id="LK996017">
    <property type="protein sequence ID" value="CDX00949.1"/>
    <property type="molecule type" value="Genomic_DNA"/>
</dbReference>
<dbReference type="HAMAP" id="MF_00347">
    <property type="entry name" value="Polyphosphate_kinase"/>
    <property type="match status" value="1"/>
</dbReference>
<dbReference type="InterPro" id="IPR041108">
    <property type="entry name" value="PP_kinase_C_1"/>
</dbReference>
<comment type="PTM">
    <text evidence="8 9">An intermediate of this reaction is the autophosphorylated ppk in which a phosphate is covalently linked to a histidine residue through a N-P bond.</text>
</comment>
<evidence type="ECO:0000256" key="9">
    <source>
        <dbReference type="RuleBase" id="RU003800"/>
    </source>
</evidence>
<feature type="domain" description="Polyphosphate kinase C-terminal" evidence="12">
    <location>
        <begin position="504"/>
        <end position="673"/>
    </location>
</feature>
<proteinExistence type="inferred from homology"/>
<gene>
    <name evidence="8" type="primary">ppk</name>
    <name evidence="15" type="ORF">AT727_07250</name>
    <name evidence="14" type="ORF">DPCES_1062</name>
</gene>
<feature type="active site" description="Phosphohistidine intermediate" evidence="8">
    <location>
        <position position="434"/>
    </location>
</feature>
<feature type="binding site" evidence="8">
    <location>
        <position position="374"/>
    </location>
    <ligand>
        <name>Mg(2+)</name>
        <dbReference type="ChEBI" id="CHEBI:18420"/>
    </ligand>
</feature>
<evidence type="ECO:0000256" key="1">
    <source>
        <dbReference type="ARBA" id="ARBA00022553"/>
    </source>
</evidence>
<dbReference type="CDD" id="cd09168">
    <property type="entry name" value="PLDc_PaPPK1_C2_like"/>
    <property type="match status" value="1"/>
</dbReference>
<dbReference type="GO" id="GO:0006799">
    <property type="term" value="P:polyphosphate biosynthetic process"/>
    <property type="evidence" value="ECO:0007669"/>
    <property type="project" value="UniProtKB-UniRule"/>
</dbReference>
<dbReference type="PANTHER" id="PTHR30218:SF0">
    <property type="entry name" value="POLYPHOSPHATE KINASE"/>
    <property type="match status" value="1"/>
</dbReference>
<dbReference type="InterPro" id="IPR036832">
    <property type="entry name" value="PPK_N_dom_sf"/>
</dbReference>
<evidence type="ECO:0000256" key="8">
    <source>
        <dbReference type="HAMAP-Rule" id="MF_00347"/>
    </source>
</evidence>
<dbReference type="SUPFAM" id="SSF140356">
    <property type="entry name" value="PPK N-terminal domain-like"/>
    <property type="match status" value="1"/>
</dbReference>
<evidence type="ECO:0000313" key="15">
    <source>
        <dbReference type="EMBL" id="KTE90383.1"/>
    </source>
</evidence>
<keyword evidence="1 8" id="KW-0597">Phosphoprotein</keyword>
<dbReference type="Gene3D" id="3.30.870.10">
    <property type="entry name" value="Endonuclease Chain A"/>
    <property type="match status" value="2"/>
</dbReference>
<dbReference type="PATRIC" id="fig|49338.4.peg.1148"/>
<keyword evidence="5 8" id="KW-0418">Kinase</keyword>
<dbReference type="InterPro" id="IPR024953">
    <property type="entry name" value="PP_kinase_middle"/>
</dbReference>
<keyword evidence="4 8" id="KW-0547">Nucleotide-binding</keyword>
<evidence type="ECO:0000313" key="14">
    <source>
        <dbReference type="EMBL" id="CDX00949.1"/>
    </source>
</evidence>
<reference evidence="14" key="1">
    <citation type="submission" date="2014-07" db="EMBL/GenBank/DDBJ databases">
        <authorList>
            <person name="Hornung V.Bastian."/>
        </authorList>
    </citation>
    <scope>NUCLEOTIDE SEQUENCE</scope>
    <source>
        <strain evidence="14">PCE-S</strain>
    </source>
</reference>
<dbReference type="NCBIfam" id="NF003921">
    <property type="entry name" value="PRK05443.2-2"/>
    <property type="match status" value="1"/>
</dbReference>
<evidence type="ECO:0000259" key="13">
    <source>
        <dbReference type="Pfam" id="PF17941"/>
    </source>
</evidence>
<dbReference type="InterPro" id="IPR003414">
    <property type="entry name" value="PP_kinase"/>
</dbReference>
<name>A0A098AWE6_DESHA</name>
<evidence type="ECO:0000256" key="2">
    <source>
        <dbReference type="ARBA" id="ARBA00022679"/>
    </source>
</evidence>
<protein>
    <recommendedName>
        <fullName evidence="8 9">Polyphosphate kinase</fullName>
        <ecNumber evidence="8 9">2.7.4.1</ecNumber>
    </recommendedName>
    <alternativeName>
        <fullName evidence="8">ATP-polyphosphate phosphotransferase</fullName>
    </alternativeName>
    <alternativeName>
        <fullName evidence="8">Polyphosphoric acid kinase</fullName>
    </alternativeName>
</protein>
<dbReference type="Gene3D" id="3.30.1840.10">
    <property type="entry name" value="Polyphosphate kinase middle domain"/>
    <property type="match status" value="1"/>
</dbReference>
<evidence type="ECO:0000256" key="4">
    <source>
        <dbReference type="ARBA" id="ARBA00022741"/>
    </source>
</evidence>
<feature type="binding site" evidence="8">
    <location>
        <position position="467"/>
    </location>
    <ligand>
        <name>ATP</name>
        <dbReference type="ChEBI" id="CHEBI:30616"/>
    </ligand>
</feature>
<comment type="function">
    <text evidence="8 9">Catalyzes the reversible transfer of the terminal phosphate of ATP to form a long-chain polyphosphate (polyP).</text>
</comment>
<dbReference type="InterPro" id="IPR036830">
    <property type="entry name" value="PP_kinase_middle_dom_sf"/>
</dbReference>
<keyword evidence="3 8" id="KW-0479">Metal-binding</keyword>
<feature type="binding site" evidence="8">
    <location>
        <position position="591"/>
    </location>
    <ligand>
        <name>ATP</name>
        <dbReference type="ChEBI" id="CHEBI:30616"/>
    </ligand>
</feature>
<dbReference type="PIRSF" id="PIRSF015589">
    <property type="entry name" value="PP_kinase"/>
    <property type="match status" value="1"/>
</dbReference>
<dbReference type="Pfam" id="PF13089">
    <property type="entry name" value="PP_kinase_N"/>
    <property type="match status" value="1"/>
</dbReference>
<keyword evidence="7 8" id="KW-0460">Magnesium</keyword>
<evidence type="ECO:0000256" key="6">
    <source>
        <dbReference type="ARBA" id="ARBA00022840"/>
    </source>
</evidence>
<comment type="catalytic activity">
    <reaction evidence="8 9">
        <text>[phosphate](n) + ATP = [phosphate](n+1) + ADP</text>
        <dbReference type="Rhea" id="RHEA:19573"/>
        <dbReference type="Rhea" id="RHEA-COMP:9859"/>
        <dbReference type="Rhea" id="RHEA-COMP:14280"/>
        <dbReference type="ChEBI" id="CHEBI:16838"/>
        <dbReference type="ChEBI" id="CHEBI:30616"/>
        <dbReference type="ChEBI" id="CHEBI:456216"/>
        <dbReference type="EC" id="2.7.4.1"/>
    </reaction>
</comment>
<dbReference type="CDD" id="cd09165">
    <property type="entry name" value="PLDc_PaPPK1_C1_like"/>
    <property type="match status" value="1"/>
</dbReference>
<evidence type="ECO:0000259" key="12">
    <source>
        <dbReference type="Pfam" id="PF13090"/>
    </source>
</evidence>
<dbReference type="InterPro" id="IPR025198">
    <property type="entry name" value="PPK_N_dom"/>
</dbReference>
<evidence type="ECO:0000256" key="5">
    <source>
        <dbReference type="ARBA" id="ARBA00022777"/>
    </source>
</evidence>
<dbReference type="Proteomes" id="UP000054623">
    <property type="component" value="Unassembled WGS sequence"/>
</dbReference>
<dbReference type="Gene3D" id="1.20.58.310">
    <property type="entry name" value="Polyphosphate kinase N-terminal domain"/>
    <property type="match status" value="1"/>
</dbReference>
<feature type="binding site" evidence="8">
    <location>
        <position position="563"/>
    </location>
    <ligand>
        <name>ATP</name>
        <dbReference type="ChEBI" id="CHEBI:30616"/>
    </ligand>
</feature>
<keyword evidence="6 8" id="KW-0067">ATP-binding</keyword>
<dbReference type="InterPro" id="IPR025200">
    <property type="entry name" value="PPK_C_dom2"/>
</dbReference>
<evidence type="ECO:0000259" key="10">
    <source>
        <dbReference type="Pfam" id="PF02503"/>
    </source>
</evidence>
<dbReference type="SUPFAM" id="SSF143724">
    <property type="entry name" value="PHP14-like"/>
    <property type="match status" value="1"/>
</dbReference>
<dbReference type="PANTHER" id="PTHR30218">
    <property type="entry name" value="POLYPHOSPHATE KINASE"/>
    <property type="match status" value="1"/>
</dbReference>
<dbReference type="EC" id="2.7.4.1" evidence="8 9"/>
<evidence type="ECO:0000259" key="11">
    <source>
        <dbReference type="Pfam" id="PF13089"/>
    </source>
</evidence>
<accession>A0A098AWE6</accession>
<dbReference type="NCBIfam" id="NF003917">
    <property type="entry name" value="PRK05443.1-1"/>
    <property type="match status" value="1"/>
</dbReference>
<dbReference type="GO" id="GO:0005524">
    <property type="term" value="F:ATP binding"/>
    <property type="evidence" value="ECO:0007669"/>
    <property type="project" value="UniProtKB-KW"/>
</dbReference>
<dbReference type="RefSeq" id="WP_018213243.1">
    <property type="nucleotide sequence ID" value="NZ_JAYFNZ010000002.1"/>
</dbReference>